<sequence>MAFTVVHRDGRRTNDPPLPVVASLLDELADGPGTVVVRHATGWALRVHADGVLEFGNDLDPSTGDLHRGPLPAPVLAELMQGVAVGSLYETLEHEWERGHRPLP</sequence>
<gene>
    <name evidence="1" type="ORF">DSM112329_01822</name>
</gene>
<dbReference type="KEGG" id="parq:DSM112329_01822"/>
<name>A0AAU7ATF8_9ACTN</name>
<dbReference type="EMBL" id="CP114014">
    <property type="protein sequence ID" value="XAY04981.1"/>
    <property type="molecule type" value="Genomic_DNA"/>
</dbReference>
<dbReference type="AlphaFoldDB" id="A0AAU7ATF8"/>
<organism evidence="1">
    <name type="scientific">Paraconexibacter sp. AEG42_29</name>
    <dbReference type="NCBI Taxonomy" id="2997339"/>
    <lineage>
        <taxon>Bacteria</taxon>
        <taxon>Bacillati</taxon>
        <taxon>Actinomycetota</taxon>
        <taxon>Thermoleophilia</taxon>
        <taxon>Solirubrobacterales</taxon>
        <taxon>Paraconexibacteraceae</taxon>
        <taxon>Paraconexibacter</taxon>
    </lineage>
</organism>
<proteinExistence type="predicted"/>
<evidence type="ECO:0000313" key="1">
    <source>
        <dbReference type="EMBL" id="XAY04981.1"/>
    </source>
</evidence>
<dbReference type="RefSeq" id="WP_354701503.1">
    <property type="nucleotide sequence ID" value="NZ_CP114014.1"/>
</dbReference>
<accession>A0AAU7ATF8</accession>
<reference evidence="1" key="1">
    <citation type="submission" date="2022-12" db="EMBL/GenBank/DDBJ databases">
        <title>Paraconexibacter alkalitolerans sp. nov. and Baekduia alba sp. nov., isolated from soil and emended description of the genera Paraconexibacter (Chun et al., 2020) and Baekduia (An et al., 2020).</title>
        <authorList>
            <person name="Vieira S."/>
            <person name="Huber K.J."/>
            <person name="Geppert A."/>
            <person name="Wolf J."/>
            <person name="Neumann-Schaal M."/>
            <person name="Muesken M."/>
            <person name="Overmann J."/>
        </authorList>
    </citation>
    <scope>NUCLEOTIDE SEQUENCE</scope>
    <source>
        <strain evidence="1">AEG42_29</strain>
    </source>
</reference>
<evidence type="ECO:0008006" key="2">
    <source>
        <dbReference type="Google" id="ProtNLM"/>
    </source>
</evidence>
<protein>
    <recommendedName>
        <fullName evidence="2">DUF3846 domain-containing protein</fullName>
    </recommendedName>
</protein>